<evidence type="ECO:0000313" key="12">
    <source>
        <dbReference type="Proteomes" id="UP000611762"/>
    </source>
</evidence>
<evidence type="ECO:0000256" key="8">
    <source>
        <dbReference type="PIRSR" id="PIRSR006809-2"/>
    </source>
</evidence>
<dbReference type="Pfam" id="PF01926">
    <property type="entry name" value="MMR_HSR1"/>
    <property type="match status" value="1"/>
</dbReference>
<evidence type="ECO:0000256" key="9">
    <source>
        <dbReference type="SAM" id="Coils"/>
    </source>
</evidence>
<dbReference type="GO" id="GO:0005737">
    <property type="term" value="C:cytoplasm"/>
    <property type="evidence" value="ECO:0007669"/>
    <property type="project" value="UniProtKB-SubCell"/>
</dbReference>
<dbReference type="PIRSF" id="PIRSF006809">
    <property type="entry name" value="GTP-binding_hflX_prd"/>
    <property type="match status" value="1"/>
</dbReference>
<feature type="binding site" evidence="7">
    <location>
        <begin position="236"/>
        <end position="240"/>
    </location>
    <ligand>
        <name>GTP</name>
        <dbReference type="ChEBI" id="CHEBI:37565"/>
    </ligand>
</feature>
<dbReference type="AlphaFoldDB" id="A0A926HYH2"/>
<dbReference type="GO" id="GO:0003924">
    <property type="term" value="F:GTPase activity"/>
    <property type="evidence" value="ECO:0007669"/>
    <property type="project" value="UniProtKB-UniRule"/>
</dbReference>
<dbReference type="InterPro" id="IPR032305">
    <property type="entry name" value="GTP-bd_M"/>
</dbReference>
<keyword evidence="4 8" id="KW-0460">Magnesium</keyword>
<dbReference type="Gene3D" id="3.40.50.300">
    <property type="entry name" value="P-loop containing nucleotide triphosphate hydrolases"/>
    <property type="match status" value="1"/>
</dbReference>
<evidence type="ECO:0000256" key="6">
    <source>
        <dbReference type="HAMAP-Rule" id="MF_00900"/>
    </source>
</evidence>
<evidence type="ECO:0000256" key="5">
    <source>
        <dbReference type="ARBA" id="ARBA00023134"/>
    </source>
</evidence>
<dbReference type="PANTHER" id="PTHR10229">
    <property type="entry name" value="GTP-BINDING PROTEIN HFLX"/>
    <property type="match status" value="1"/>
</dbReference>
<dbReference type="RefSeq" id="WP_249310994.1">
    <property type="nucleotide sequence ID" value="NZ_JACRSU010000001.1"/>
</dbReference>
<dbReference type="NCBIfam" id="TIGR03156">
    <property type="entry name" value="GTP_HflX"/>
    <property type="match status" value="1"/>
</dbReference>
<dbReference type="InterPro" id="IPR042108">
    <property type="entry name" value="GTPase_HflX_N_sf"/>
</dbReference>
<dbReference type="SUPFAM" id="SSF52540">
    <property type="entry name" value="P-loop containing nucleoside triphosphate hydrolases"/>
    <property type="match status" value="1"/>
</dbReference>
<dbReference type="InterPro" id="IPR027417">
    <property type="entry name" value="P-loop_NTPase"/>
</dbReference>
<dbReference type="CDD" id="cd01878">
    <property type="entry name" value="HflX"/>
    <property type="match status" value="1"/>
</dbReference>
<evidence type="ECO:0000313" key="11">
    <source>
        <dbReference type="EMBL" id="MBC8539796.1"/>
    </source>
</evidence>
<comment type="similarity">
    <text evidence="6">Belongs to the TRAFAC class OBG-HflX-like GTPase superfamily. HflX GTPase family.</text>
</comment>
<dbReference type="InterPro" id="IPR025121">
    <property type="entry name" value="GTPase_HflX_N"/>
</dbReference>
<dbReference type="EMBL" id="JACRSU010000001">
    <property type="protein sequence ID" value="MBC8539796.1"/>
    <property type="molecule type" value="Genomic_DNA"/>
</dbReference>
<comment type="cofactor">
    <cofactor evidence="8">
        <name>Mg(2+)</name>
        <dbReference type="ChEBI" id="CHEBI:18420"/>
    </cofactor>
</comment>
<comment type="subcellular location">
    <subcellularLocation>
        <location evidence="6">Cytoplasm</location>
    </subcellularLocation>
    <text evidence="6">May associate with membranes.</text>
</comment>
<dbReference type="InterPro" id="IPR006073">
    <property type="entry name" value="GTP-bd"/>
</dbReference>
<evidence type="ECO:0000259" key="10">
    <source>
        <dbReference type="PROSITE" id="PS51705"/>
    </source>
</evidence>
<comment type="function">
    <text evidence="6">GTPase that associates with the 50S ribosomal subunit and may have a role during protein synthesis or ribosome biogenesis.</text>
</comment>
<feature type="binding site" evidence="7">
    <location>
        <begin position="348"/>
        <end position="350"/>
    </location>
    <ligand>
        <name>GTP</name>
        <dbReference type="ChEBI" id="CHEBI:37565"/>
    </ligand>
</feature>
<feature type="binding site" evidence="8">
    <location>
        <position position="238"/>
    </location>
    <ligand>
        <name>Mg(2+)</name>
        <dbReference type="ChEBI" id="CHEBI:18420"/>
    </ligand>
</feature>
<evidence type="ECO:0000256" key="7">
    <source>
        <dbReference type="PIRSR" id="PIRSR006809-1"/>
    </source>
</evidence>
<name>A0A926HYH2_9FIRM</name>
<dbReference type="PROSITE" id="PS51705">
    <property type="entry name" value="G_HFLX"/>
    <property type="match status" value="1"/>
</dbReference>
<evidence type="ECO:0000256" key="4">
    <source>
        <dbReference type="ARBA" id="ARBA00022842"/>
    </source>
</evidence>
<dbReference type="InterPro" id="IPR016496">
    <property type="entry name" value="GTPase_HflX"/>
</dbReference>
<sequence length="426" mass="47029">MELNENANKIERAVLAGVHTGSADTLSDTTEETLAELARLADTAEAEVVGTMIQNKSAIEKATYIGEGKMEELKNACASLSANLVIFDDELSPMQIRNLENALNIRVIDRSMLILDIFARHAESREGKIQVELAQLQYLLPRLTGMGSKLSRLGAGIGTRGPGETKLETDRRHIRRRISHLKEELVQVKKHRELIRSRRKKENRYVLALVGYTNAGKSTLLNRLTGAEVLAQDKLFATLDPTARGLTLSDKREVTLVDTVGFIRKLPHHLIEAFKSTLEEAVFADALLIVADGADDEVSAHLEVVFRLLGDIGAVEKPKLIVFNKTDEICEQKNLALFTKGVPHVEISAKSGQNLGTLLESIENLVPGRKKQVALLIPFAEGQVLSELHGNHTVLSEDYTENGTRVTCLLDAPAYAKFRNYVLEEA</sequence>
<dbReference type="HAMAP" id="MF_00900">
    <property type="entry name" value="GTPase_HflX"/>
    <property type="match status" value="1"/>
</dbReference>
<dbReference type="Gene3D" id="3.40.50.11060">
    <property type="entry name" value="GTPase HflX, N-terminal domain"/>
    <property type="match status" value="1"/>
</dbReference>
<feature type="binding site" evidence="7">
    <location>
        <begin position="324"/>
        <end position="327"/>
    </location>
    <ligand>
        <name>GTP</name>
        <dbReference type="ChEBI" id="CHEBI:37565"/>
    </ligand>
</feature>
<keyword evidence="1 6" id="KW-0963">Cytoplasm</keyword>
<feature type="domain" description="Hflx-type G" evidence="10">
    <location>
        <begin position="205"/>
        <end position="370"/>
    </location>
</feature>
<dbReference type="GO" id="GO:0046872">
    <property type="term" value="F:metal ion binding"/>
    <property type="evidence" value="ECO:0007669"/>
    <property type="project" value="UniProtKB-KW"/>
</dbReference>
<keyword evidence="3 6" id="KW-0547">Nucleotide-binding</keyword>
<dbReference type="Proteomes" id="UP000611762">
    <property type="component" value="Unassembled WGS sequence"/>
</dbReference>
<keyword evidence="9" id="KW-0175">Coiled coil</keyword>
<comment type="subunit">
    <text evidence="6">Monomer. Associates with the 50S ribosomal subunit.</text>
</comment>
<dbReference type="InterPro" id="IPR030394">
    <property type="entry name" value="G_HFLX_dom"/>
</dbReference>
<dbReference type="FunFam" id="3.40.50.11060:FF:000001">
    <property type="entry name" value="GTPase HflX"/>
    <property type="match status" value="1"/>
</dbReference>
<gene>
    <name evidence="6 11" type="primary">hflX</name>
    <name evidence="11" type="ORF">H8698_02250</name>
</gene>
<dbReference type="Gene3D" id="6.10.250.2860">
    <property type="match status" value="1"/>
</dbReference>
<comment type="caution">
    <text evidence="11">The sequence shown here is derived from an EMBL/GenBank/DDBJ whole genome shotgun (WGS) entry which is preliminary data.</text>
</comment>
<feature type="binding site" evidence="7">
    <location>
        <begin position="211"/>
        <end position="218"/>
    </location>
    <ligand>
        <name>GTP</name>
        <dbReference type="ChEBI" id="CHEBI:37565"/>
    </ligand>
</feature>
<dbReference type="GO" id="GO:0005525">
    <property type="term" value="F:GTP binding"/>
    <property type="evidence" value="ECO:0007669"/>
    <property type="project" value="UniProtKB-UniRule"/>
</dbReference>
<feature type="binding site" evidence="8">
    <location>
        <position position="218"/>
    </location>
    <ligand>
        <name>Mg(2+)</name>
        <dbReference type="ChEBI" id="CHEBI:18420"/>
    </ligand>
</feature>
<keyword evidence="2 8" id="KW-0479">Metal-binding</keyword>
<feature type="coiled-coil region" evidence="9">
    <location>
        <begin position="27"/>
        <end position="90"/>
    </location>
</feature>
<keyword evidence="5 6" id="KW-0342">GTP-binding</keyword>
<evidence type="ECO:0000256" key="3">
    <source>
        <dbReference type="ARBA" id="ARBA00022741"/>
    </source>
</evidence>
<keyword evidence="12" id="KW-1185">Reference proteome</keyword>
<evidence type="ECO:0000256" key="2">
    <source>
        <dbReference type="ARBA" id="ARBA00022723"/>
    </source>
</evidence>
<dbReference type="Pfam" id="PF13167">
    <property type="entry name" value="GTP-bdg_N"/>
    <property type="match status" value="1"/>
</dbReference>
<evidence type="ECO:0000256" key="1">
    <source>
        <dbReference type="ARBA" id="ARBA00022490"/>
    </source>
</evidence>
<organism evidence="11 12">
    <name type="scientific">Congzhengia minquanensis</name>
    <dbReference type="NCBI Taxonomy" id="2763657"/>
    <lineage>
        <taxon>Bacteria</taxon>
        <taxon>Bacillati</taxon>
        <taxon>Bacillota</taxon>
        <taxon>Clostridia</taxon>
        <taxon>Eubacteriales</taxon>
        <taxon>Oscillospiraceae</taxon>
        <taxon>Congzhengia</taxon>
    </lineage>
</organism>
<reference evidence="11" key="1">
    <citation type="submission" date="2020-08" db="EMBL/GenBank/DDBJ databases">
        <title>Genome public.</title>
        <authorList>
            <person name="Liu C."/>
            <person name="Sun Q."/>
        </authorList>
    </citation>
    <scope>NUCLEOTIDE SEQUENCE</scope>
    <source>
        <strain evidence="11">H8</strain>
    </source>
</reference>
<proteinExistence type="inferred from homology"/>
<dbReference type="Pfam" id="PF16360">
    <property type="entry name" value="GTP-bdg_M"/>
    <property type="match status" value="1"/>
</dbReference>
<feature type="binding site" evidence="7">
    <location>
        <begin position="258"/>
        <end position="261"/>
    </location>
    <ligand>
        <name>GTP</name>
        <dbReference type="ChEBI" id="CHEBI:37565"/>
    </ligand>
</feature>
<dbReference type="GO" id="GO:0043022">
    <property type="term" value="F:ribosome binding"/>
    <property type="evidence" value="ECO:0007669"/>
    <property type="project" value="TreeGrafter"/>
</dbReference>
<accession>A0A926HYH2</accession>
<protein>
    <recommendedName>
        <fullName evidence="6">GTPase HflX</fullName>
    </recommendedName>
    <alternativeName>
        <fullName evidence="6">GTP-binding protein HflX</fullName>
    </alternativeName>
</protein>
<dbReference type="PANTHER" id="PTHR10229:SF0">
    <property type="entry name" value="GTP-BINDING PROTEIN 6-RELATED"/>
    <property type="match status" value="1"/>
</dbReference>